<dbReference type="RefSeq" id="WP_048426514.1">
    <property type="nucleotide sequence ID" value="NZ_JTHF01000044.1"/>
</dbReference>
<accession>A0ABR5HGB8</accession>
<evidence type="ECO:0000313" key="2">
    <source>
        <dbReference type="Proteomes" id="UP000036471"/>
    </source>
</evidence>
<reference evidence="1 2" key="1">
    <citation type="submission" date="2014-11" db="EMBL/GenBank/DDBJ databases">
        <title>Comparative genomics of Methylobacterium species.</title>
        <authorList>
            <person name="Chaudhry V."/>
            <person name="Patil P.B."/>
        </authorList>
    </citation>
    <scope>NUCLEOTIDE SEQUENCE [LARGE SCALE GENOMIC DNA]</scope>
    <source>
        <strain evidence="1 2">SE3.6</strain>
    </source>
</reference>
<sequence length="314" mass="33059">MSALNLRNVLRRNPDRPSLRDRAAALKVAARLVIRPPKLEAGAATPGEAAAIVDRVLVSLVQEFVAIGKAQDETLAANDNPDAFDSPDWVRLEQRGAAVLARIVSTRARTVEGMRAKASLLDLCRIKSFAKPFDDLSRSVQSDADAIGVAPPPAGLTDPHVAMLPALRQAFAWTRDAHPLGACAPYSPEDRAFTAVLHHCGNVANAIAALPPPATLAGLGALALALSVNAEEAIGRPQNDSMDDQRYPEERRLVAAIRAMMAASGVEPLPGWVGFEVGPDSDAGWEAVNARAGKGSAPAWALAGKSGPDDMQEV</sequence>
<gene>
    <name evidence="1" type="ORF">QR79_06490</name>
</gene>
<evidence type="ECO:0000313" key="1">
    <source>
        <dbReference type="EMBL" id="KMO25681.1"/>
    </source>
</evidence>
<proteinExistence type="predicted"/>
<comment type="caution">
    <text evidence="1">The sequence shown here is derived from an EMBL/GenBank/DDBJ whole genome shotgun (WGS) entry which is preliminary data.</text>
</comment>
<dbReference type="EMBL" id="JTHG01000046">
    <property type="protein sequence ID" value="KMO25681.1"/>
    <property type="molecule type" value="Genomic_DNA"/>
</dbReference>
<keyword evidence="2" id="KW-1185">Reference proteome</keyword>
<name>A0ABR5HGB8_9HYPH</name>
<protein>
    <submittedName>
        <fullName evidence="1">Uncharacterized protein</fullName>
    </submittedName>
</protein>
<organism evidence="1 2">
    <name type="scientific">Methylobacterium indicum</name>
    <dbReference type="NCBI Taxonomy" id="1775910"/>
    <lineage>
        <taxon>Bacteria</taxon>
        <taxon>Pseudomonadati</taxon>
        <taxon>Pseudomonadota</taxon>
        <taxon>Alphaproteobacteria</taxon>
        <taxon>Hyphomicrobiales</taxon>
        <taxon>Methylobacteriaceae</taxon>
        <taxon>Methylobacterium</taxon>
    </lineage>
</organism>
<dbReference type="Proteomes" id="UP000036471">
    <property type="component" value="Unassembled WGS sequence"/>
</dbReference>